<gene>
    <name evidence="2" type="ORF">O3P69_005806</name>
</gene>
<dbReference type="Proteomes" id="UP001487740">
    <property type="component" value="Unassembled WGS sequence"/>
</dbReference>
<keyword evidence="1" id="KW-0472">Membrane</keyword>
<comment type="caution">
    <text evidence="2">The sequence shown here is derived from an EMBL/GenBank/DDBJ whole genome shotgun (WGS) entry which is preliminary data.</text>
</comment>
<keyword evidence="1" id="KW-1133">Transmembrane helix</keyword>
<dbReference type="AlphaFoldDB" id="A0AAW0UAF4"/>
<reference evidence="2 3" key="1">
    <citation type="submission" date="2023-03" db="EMBL/GenBank/DDBJ databases">
        <title>High-quality genome of Scylla paramamosain provides insights in environmental adaptation.</title>
        <authorList>
            <person name="Zhang L."/>
        </authorList>
    </citation>
    <scope>NUCLEOTIDE SEQUENCE [LARGE SCALE GENOMIC DNA]</scope>
    <source>
        <strain evidence="2">LZ_2023a</strain>
        <tissue evidence="2">Muscle</tissue>
    </source>
</reference>
<evidence type="ECO:0000313" key="3">
    <source>
        <dbReference type="Proteomes" id="UP001487740"/>
    </source>
</evidence>
<name>A0AAW0UAF4_SCYPA</name>
<protein>
    <submittedName>
        <fullName evidence="2">Uncharacterized protein</fullName>
    </submittedName>
</protein>
<organism evidence="2 3">
    <name type="scientific">Scylla paramamosain</name>
    <name type="common">Mud crab</name>
    <dbReference type="NCBI Taxonomy" id="85552"/>
    <lineage>
        <taxon>Eukaryota</taxon>
        <taxon>Metazoa</taxon>
        <taxon>Ecdysozoa</taxon>
        <taxon>Arthropoda</taxon>
        <taxon>Crustacea</taxon>
        <taxon>Multicrustacea</taxon>
        <taxon>Malacostraca</taxon>
        <taxon>Eumalacostraca</taxon>
        <taxon>Eucarida</taxon>
        <taxon>Decapoda</taxon>
        <taxon>Pleocyemata</taxon>
        <taxon>Brachyura</taxon>
        <taxon>Eubrachyura</taxon>
        <taxon>Portunoidea</taxon>
        <taxon>Portunidae</taxon>
        <taxon>Portuninae</taxon>
        <taxon>Scylla</taxon>
    </lineage>
</organism>
<accession>A0AAW0UAF4</accession>
<evidence type="ECO:0000256" key="1">
    <source>
        <dbReference type="SAM" id="Phobius"/>
    </source>
</evidence>
<keyword evidence="3" id="KW-1185">Reference proteome</keyword>
<dbReference type="EMBL" id="JARAKH010000017">
    <property type="protein sequence ID" value="KAK8395931.1"/>
    <property type="molecule type" value="Genomic_DNA"/>
</dbReference>
<proteinExistence type="predicted"/>
<keyword evidence="1" id="KW-0812">Transmembrane</keyword>
<feature type="transmembrane region" description="Helical" evidence="1">
    <location>
        <begin position="168"/>
        <end position="190"/>
    </location>
</feature>
<feature type="transmembrane region" description="Helical" evidence="1">
    <location>
        <begin position="31"/>
        <end position="53"/>
    </location>
</feature>
<sequence>MYTLTTPQSHPGKDPWVEGVRSTVRSVARSSICVVVVVVVVVVLSVFCFVKLYCPSSSTGTSDWDTGVTKESLHFTNNRGTNPWPVWRILRYHCLYNLPTPGRRDASLGFCPDCQQVFGRVMGDNSLLMGGMGWPCVSYPGGVTQPCCDGVWQPFLLVVVSGECVARLPVVVSAATLLVVASLIMVVVSVR</sequence>
<evidence type="ECO:0000313" key="2">
    <source>
        <dbReference type="EMBL" id="KAK8395931.1"/>
    </source>
</evidence>